<dbReference type="HOGENOM" id="CLU_018106_1_2_5"/>
<keyword evidence="4 7" id="KW-0812">Transmembrane</keyword>
<evidence type="ECO:0000256" key="2">
    <source>
        <dbReference type="ARBA" id="ARBA00005262"/>
    </source>
</evidence>
<dbReference type="GO" id="GO:0015109">
    <property type="term" value="F:chromate transmembrane transporter activity"/>
    <property type="evidence" value="ECO:0007669"/>
    <property type="project" value="InterPro"/>
</dbReference>
<keyword evidence="6 7" id="KW-0472">Membrane</keyword>
<evidence type="ECO:0000256" key="3">
    <source>
        <dbReference type="ARBA" id="ARBA00022475"/>
    </source>
</evidence>
<proteinExistence type="inferred from homology"/>
<keyword evidence="3" id="KW-1003">Cell membrane</keyword>
<organism evidence="9 10">
    <name type="scientific">Methylocella silvestris (strain DSM 15510 / CIP 108128 / LMG 27833 / NCIMB 13906 / BL2)</name>
    <dbReference type="NCBI Taxonomy" id="395965"/>
    <lineage>
        <taxon>Bacteria</taxon>
        <taxon>Pseudomonadati</taxon>
        <taxon>Pseudomonadota</taxon>
        <taxon>Alphaproteobacteria</taxon>
        <taxon>Hyphomicrobiales</taxon>
        <taxon>Beijerinckiaceae</taxon>
        <taxon>Methylocella</taxon>
    </lineage>
</organism>
<reference evidence="9 10" key="1">
    <citation type="journal article" date="2010" name="J. Bacteriol.">
        <title>Complete genome sequence of the aerobic facultative methanotroph Methylocella silvestris BL2.</title>
        <authorList>
            <person name="Chen Y."/>
            <person name="Crombie A."/>
            <person name="Rahman M.T."/>
            <person name="Dedysh S.N."/>
            <person name="Liesack W."/>
            <person name="Stott M.B."/>
            <person name="Alam M."/>
            <person name="Theisen A.R."/>
            <person name="Murrell J.C."/>
            <person name="Dunfield P.F."/>
        </authorList>
    </citation>
    <scope>NUCLEOTIDE SEQUENCE [LARGE SCALE GENOMIC DNA]</scope>
    <source>
        <strain evidence="10">DSM 15510 / CIP 108128 / LMG 27833 / NCIMB 13906 / BL2</strain>
    </source>
</reference>
<keyword evidence="10" id="KW-1185">Reference proteome</keyword>
<comment type="subcellular location">
    <subcellularLocation>
        <location evidence="1">Cell membrane</location>
        <topology evidence="1">Multi-pass membrane protein</topology>
    </subcellularLocation>
</comment>
<dbReference type="Proteomes" id="UP000002257">
    <property type="component" value="Chromosome"/>
</dbReference>
<dbReference type="EMBL" id="CP001280">
    <property type="protein sequence ID" value="ACK49505.1"/>
    <property type="molecule type" value="Genomic_DNA"/>
</dbReference>
<dbReference type="KEGG" id="msl:Msil_0533"/>
<protein>
    <submittedName>
        <fullName evidence="9">Chromate transporter</fullName>
    </submittedName>
</protein>
<gene>
    <name evidence="9" type="ordered locus">Msil_0533</name>
</gene>
<evidence type="ECO:0000256" key="5">
    <source>
        <dbReference type="ARBA" id="ARBA00022989"/>
    </source>
</evidence>
<dbReference type="Pfam" id="PF02417">
    <property type="entry name" value="Chromate_transp"/>
    <property type="match status" value="1"/>
</dbReference>
<dbReference type="PANTHER" id="PTHR43663">
    <property type="entry name" value="CHROMATE TRANSPORT PROTEIN-RELATED"/>
    <property type="match status" value="1"/>
</dbReference>
<keyword evidence="5 7" id="KW-1133">Transmembrane helix</keyword>
<feature type="transmembrane region" description="Helical" evidence="7">
    <location>
        <begin position="115"/>
        <end position="134"/>
    </location>
</feature>
<dbReference type="OrthoDB" id="556585at2"/>
<dbReference type="PANTHER" id="PTHR43663:SF1">
    <property type="entry name" value="CHROMATE TRANSPORTER"/>
    <property type="match status" value="1"/>
</dbReference>
<dbReference type="RefSeq" id="WP_012589575.1">
    <property type="nucleotide sequence ID" value="NC_011666.1"/>
</dbReference>
<evidence type="ECO:0000313" key="9">
    <source>
        <dbReference type="EMBL" id="ACK49505.1"/>
    </source>
</evidence>
<name>B8ELB6_METSB</name>
<dbReference type="InterPro" id="IPR052518">
    <property type="entry name" value="CHR_Transporter"/>
</dbReference>
<feature type="transmembrane region" description="Helical" evidence="7">
    <location>
        <begin position="69"/>
        <end position="94"/>
    </location>
</feature>
<dbReference type="STRING" id="395965.Msil_0533"/>
<feature type="signal peptide" evidence="8">
    <location>
        <begin position="1"/>
        <end position="25"/>
    </location>
</feature>
<keyword evidence="8" id="KW-0732">Signal</keyword>
<sequence>MTVTLGQLAAAFLSLSLGAIGGANATLPELHRQMVTVLRLMDDQTFASLVALAQAAPGPNVIVMSLMGWHVAGASGLVVATLSMIGPSSALAFASERALRRYSASGAVAILKKSLAPIAVGLMGASGLVLARAADRGVLTLALTGGMSLLCGLTRINPLYGIAGGACVGLAGSLFGFPI</sequence>
<dbReference type="InterPro" id="IPR003370">
    <property type="entry name" value="Chromate_transpt"/>
</dbReference>
<dbReference type="eggNOG" id="COG2059">
    <property type="taxonomic scope" value="Bacteria"/>
</dbReference>
<feature type="chain" id="PRO_5002871463" evidence="8">
    <location>
        <begin position="26"/>
        <end position="179"/>
    </location>
</feature>
<dbReference type="AlphaFoldDB" id="B8ELB6"/>
<evidence type="ECO:0000256" key="4">
    <source>
        <dbReference type="ARBA" id="ARBA00022692"/>
    </source>
</evidence>
<accession>B8ELB6</accession>
<evidence type="ECO:0000256" key="8">
    <source>
        <dbReference type="SAM" id="SignalP"/>
    </source>
</evidence>
<evidence type="ECO:0000313" key="10">
    <source>
        <dbReference type="Proteomes" id="UP000002257"/>
    </source>
</evidence>
<evidence type="ECO:0000256" key="6">
    <source>
        <dbReference type="ARBA" id="ARBA00023136"/>
    </source>
</evidence>
<dbReference type="GO" id="GO:0005886">
    <property type="term" value="C:plasma membrane"/>
    <property type="evidence" value="ECO:0007669"/>
    <property type="project" value="UniProtKB-SubCell"/>
</dbReference>
<comment type="similarity">
    <text evidence="2">Belongs to the chromate ion transporter (CHR) (TC 2.A.51) family.</text>
</comment>
<evidence type="ECO:0000256" key="1">
    <source>
        <dbReference type="ARBA" id="ARBA00004651"/>
    </source>
</evidence>
<feature type="transmembrane region" description="Helical" evidence="7">
    <location>
        <begin position="159"/>
        <end position="177"/>
    </location>
</feature>
<evidence type="ECO:0000256" key="7">
    <source>
        <dbReference type="SAM" id="Phobius"/>
    </source>
</evidence>